<organism evidence="1 2">
    <name type="scientific">Clunio marinus</name>
    <dbReference type="NCBI Taxonomy" id="568069"/>
    <lineage>
        <taxon>Eukaryota</taxon>
        <taxon>Metazoa</taxon>
        <taxon>Ecdysozoa</taxon>
        <taxon>Arthropoda</taxon>
        <taxon>Hexapoda</taxon>
        <taxon>Insecta</taxon>
        <taxon>Pterygota</taxon>
        <taxon>Neoptera</taxon>
        <taxon>Endopterygota</taxon>
        <taxon>Diptera</taxon>
        <taxon>Nematocera</taxon>
        <taxon>Chironomoidea</taxon>
        <taxon>Chironomidae</taxon>
        <taxon>Clunio</taxon>
    </lineage>
</organism>
<dbReference type="EMBL" id="CVRI01000047">
    <property type="protein sequence ID" value="CRK98100.1"/>
    <property type="molecule type" value="Genomic_DNA"/>
</dbReference>
<proteinExistence type="predicted"/>
<evidence type="ECO:0000313" key="2">
    <source>
        <dbReference type="Proteomes" id="UP000183832"/>
    </source>
</evidence>
<evidence type="ECO:0000313" key="1">
    <source>
        <dbReference type="EMBL" id="CRK98100.1"/>
    </source>
</evidence>
<reference evidence="1 2" key="1">
    <citation type="submission" date="2015-04" db="EMBL/GenBank/DDBJ databases">
        <authorList>
            <person name="Syromyatnikov M.Y."/>
            <person name="Popov V.N."/>
        </authorList>
    </citation>
    <scope>NUCLEOTIDE SEQUENCE [LARGE SCALE GENOMIC DNA]</scope>
</reference>
<dbReference type="Proteomes" id="UP000183832">
    <property type="component" value="Unassembled WGS sequence"/>
</dbReference>
<sequence length="71" mass="8427">MIFQCFNIYDVDVDEVIQAPNTEAFSKSKQQNCRHQLLFFVSLSQLDLSLKRFRMKSPKLVFRLLEHTGFE</sequence>
<name>A0A1J1IEW9_9DIPT</name>
<protein>
    <submittedName>
        <fullName evidence="1">CLUMA_CG011468, isoform A</fullName>
    </submittedName>
</protein>
<dbReference type="AlphaFoldDB" id="A0A1J1IEW9"/>
<keyword evidence="2" id="KW-1185">Reference proteome</keyword>
<accession>A0A1J1IEW9</accession>
<gene>
    <name evidence="1" type="ORF">CLUMA_CG011468</name>
</gene>